<dbReference type="PANTHER" id="PTHR22655">
    <property type="entry name" value="ATP-DEPENDENT RNA HELICASE TDRD12-RELATED"/>
    <property type="match status" value="1"/>
</dbReference>
<dbReference type="PANTHER" id="PTHR22655:SF2">
    <property type="entry name" value="ATP-DEPENDENT RNA HELICASE TDRD12-RELATED"/>
    <property type="match status" value="1"/>
</dbReference>
<feature type="domain" description="Helicase ATP-binding" evidence="8">
    <location>
        <begin position="364"/>
        <end position="553"/>
    </location>
</feature>
<dbReference type="InterPro" id="IPR011545">
    <property type="entry name" value="DEAD/DEAH_box_helicase_dom"/>
</dbReference>
<evidence type="ECO:0000313" key="10">
    <source>
        <dbReference type="Proteomes" id="UP000091820"/>
    </source>
</evidence>
<reference evidence="9" key="2">
    <citation type="submission" date="2020-05" db="UniProtKB">
        <authorList>
            <consortium name="EnsemblMetazoa"/>
        </authorList>
    </citation>
    <scope>IDENTIFICATION</scope>
    <source>
        <strain evidence="9">IAEA</strain>
    </source>
</reference>
<evidence type="ECO:0000256" key="4">
    <source>
        <dbReference type="ARBA" id="ARBA00022801"/>
    </source>
</evidence>
<dbReference type="Pfam" id="PF00271">
    <property type="entry name" value="Helicase_C"/>
    <property type="match status" value="1"/>
</dbReference>
<accession>A0A1A9VZT0</accession>
<dbReference type="InterPro" id="IPR001650">
    <property type="entry name" value="Helicase_C-like"/>
</dbReference>
<dbReference type="STRING" id="37001.A0A1A9VZT0"/>
<reference evidence="10" key="1">
    <citation type="submission" date="2014-03" db="EMBL/GenBank/DDBJ databases">
        <authorList>
            <person name="Aksoy S."/>
            <person name="Warren W."/>
            <person name="Wilson R.K."/>
        </authorList>
    </citation>
    <scope>NUCLEOTIDE SEQUENCE [LARGE SCALE GENOMIC DNA]</scope>
    <source>
        <strain evidence="10">IAEA</strain>
    </source>
</reference>
<evidence type="ECO:0000256" key="5">
    <source>
        <dbReference type="ARBA" id="ARBA00022806"/>
    </source>
</evidence>
<name>A0A1A9VZT0_9MUSC</name>
<keyword evidence="6" id="KW-0067">ATP-binding</keyword>
<keyword evidence="3" id="KW-0547">Nucleotide-binding</keyword>
<evidence type="ECO:0000256" key="1">
    <source>
        <dbReference type="ARBA" id="ARBA00012552"/>
    </source>
</evidence>
<dbReference type="InterPro" id="IPR014001">
    <property type="entry name" value="Helicase_ATP-bd"/>
</dbReference>
<dbReference type="VEuPathDB" id="VectorBase:GBRI000773"/>
<dbReference type="Gene3D" id="3.40.50.300">
    <property type="entry name" value="P-loop containing nucleotide triphosphate hydrolases"/>
    <property type="match status" value="2"/>
</dbReference>
<dbReference type="Pfam" id="PF00270">
    <property type="entry name" value="DEAD"/>
    <property type="match status" value="1"/>
</dbReference>
<evidence type="ECO:0000256" key="7">
    <source>
        <dbReference type="ARBA" id="ARBA00047984"/>
    </source>
</evidence>
<evidence type="ECO:0000313" key="9">
    <source>
        <dbReference type="EnsemblMetazoa" id="GBRI000773-PA"/>
    </source>
</evidence>
<dbReference type="GO" id="GO:0005524">
    <property type="term" value="F:ATP binding"/>
    <property type="evidence" value="ECO:0007669"/>
    <property type="project" value="UniProtKB-KW"/>
</dbReference>
<dbReference type="PROSITE" id="PS51192">
    <property type="entry name" value="HELICASE_ATP_BIND_1"/>
    <property type="match status" value="1"/>
</dbReference>
<proteinExistence type="predicted"/>
<dbReference type="SUPFAM" id="SSF52540">
    <property type="entry name" value="P-loop containing nucleoside triphosphate hydrolases"/>
    <property type="match status" value="2"/>
</dbReference>
<keyword evidence="2" id="KW-0677">Repeat</keyword>
<evidence type="ECO:0000259" key="8">
    <source>
        <dbReference type="PROSITE" id="PS51192"/>
    </source>
</evidence>
<dbReference type="EnsemblMetazoa" id="GBRI000773-RA">
    <property type="protein sequence ID" value="GBRI000773-PA"/>
    <property type="gene ID" value="GBRI000773"/>
</dbReference>
<keyword evidence="4" id="KW-0378">Hydrolase</keyword>
<keyword evidence="10" id="KW-1185">Reference proteome</keyword>
<dbReference type="InterPro" id="IPR027417">
    <property type="entry name" value="P-loop_NTPase"/>
</dbReference>
<dbReference type="GO" id="GO:0003724">
    <property type="term" value="F:RNA helicase activity"/>
    <property type="evidence" value="ECO:0007669"/>
    <property type="project" value="UniProtKB-EC"/>
</dbReference>
<dbReference type="AlphaFoldDB" id="A0A1A9VZT0"/>
<dbReference type="GO" id="GO:0003676">
    <property type="term" value="F:nucleic acid binding"/>
    <property type="evidence" value="ECO:0007669"/>
    <property type="project" value="InterPro"/>
</dbReference>
<evidence type="ECO:0000256" key="6">
    <source>
        <dbReference type="ARBA" id="ARBA00022840"/>
    </source>
</evidence>
<organism evidence="9 10">
    <name type="scientific">Glossina brevipalpis</name>
    <dbReference type="NCBI Taxonomy" id="37001"/>
    <lineage>
        <taxon>Eukaryota</taxon>
        <taxon>Metazoa</taxon>
        <taxon>Ecdysozoa</taxon>
        <taxon>Arthropoda</taxon>
        <taxon>Hexapoda</taxon>
        <taxon>Insecta</taxon>
        <taxon>Pterygota</taxon>
        <taxon>Neoptera</taxon>
        <taxon>Endopterygota</taxon>
        <taxon>Diptera</taxon>
        <taxon>Brachycera</taxon>
        <taxon>Muscomorpha</taxon>
        <taxon>Hippoboscoidea</taxon>
        <taxon>Glossinidae</taxon>
        <taxon>Glossina</taxon>
    </lineage>
</organism>
<keyword evidence="5" id="KW-0347">Helicase</keyword>
<dbReference type="GO" id="GO:0016787">
    <property type="term" value="F:hydrolase activity"/>
    <property type="evidence" value="ECO:0007669"/>
    <property type="project" value="UniProtKB-KW"/>
</dbReference>
<sequence>MNVNTMKVDTADLFTVQDSATARDAFTAPDIEHWRTGKKRKNNFIAVTSISEQNTSVGIFDDDTASTSHCGIINYIGKAGTLAKIKLTPDTTKFPDEKHFINQIPMNPQLTRSNDQRKHKFANICGTASHQVCSDSSYSVKLIRGKAFLNKPNESSESTANIKSSKVTKKIIDLFLDDPVRTNEKSKETEHNTIEYDFLMKPMKSSPLIIKKSLRTHPFELIGDGIMPLTTTSGITMTAAIGSKGDGKRRELTLSGIKFDKTEITPQKAESEKKHIGNHNLISSNKRALLENQVTDVKLNINIHNEKEFERIKYNESKYELLAHSGIPSTLLKKVNDAQFLPWIHDAMLRMRINKVNRIQRYTWKHLLRNNSLFIVNPRKSGKTWAYLPALCNDIYYDTHELKPTYGPIAIVLVASTKHVQRVHALCRNLLCSLKDKAPKVASFDSDNFTDTKTKLLDNCGILITTPSSLLRLLNDNENVLFDAERLNRIVIDDIDLMLSSASDDFEMALKALFRVCKKTKRNTLAAQLVVTSNIWNNLFEKLLRLSNEPLMLIGDCLEAAVYGRAELSIILPSKLEKNEAMYRFIGKHNETFHKGDRTVILCNNEDDIEEVMQYLEKHSYNGLKYCSYCTPKERHVINEWKHKISNQILICTDDGLLELQITNAQNLIHYSMPPSWTQFTTRFSVLQGSYGNRLINDFEKLFDYAGNSEKNEFDIVCYAPKITITIHHKAVPENHHKAIIAIIAFL</sequence>
<evidence type="ECO:0000256" key="3">
    <source>
        <dbReference type="ARBA" id="ARBA00022741"/>
    </source>
</evidence>
<protein>
    <recommendedName>
        <fullName evidence="1">RNA helicase</fullName>
        <ecNumber evidence="1">3.6.4.13</ecNumber>
    </recommendedName>
</protein>
<dbReference type="GO" id="GO:0042078">
    <property type="term" value="P:germ-line stem cell division"/>
    <property type="evidence" value="ECO:0007669"/>
    <property type="project" value="TreeGrafter"/>
</dbReference>
<comment type="catalytic activity">
    <reaction evidence="7">
        <text>ATP + H2O = ADP + phosphate + H(+)</text>
        <dbReference type="Rhea" id="RHEA:13065"/>
        <dbReference type="ChEBI" id="CHEBI:15377"/>
        <dbReference type="ChEBI" id="CHEBI:15378"/>
        <dbReference type="ChEBI" id="CHEBI:30616"/>
        <dbReference type="ChEBI" id="CHEBI:43474"/>
        <dbReference type="ChEBI" id="CHEBI:456216"/>
        <dbReference type="EC" id="3.6.4.13"/>
    </reaction>
</comment>
<dbReference type="Proteomes" id="UP000091820">
    <property type="component" value="Unassembled WGS sequence"/>
</dbReference>
<dbReference type="EC" id="3.6.4.13" evidence="1"/>
<evidence type="ECO:0000256" key="2">
    <source>
        <dbReference type="ARBA" id="ARBA00022737"/>
    </source>
</evidence>